<keyword evidence="4 6" id="KW-1133">Transmembrane helix</keyword>
<dbReference type="RefSeq" id="WP_013769858.1">
    <property type="nucleotide sequence ID" value="NC_015514.1"/>
</dbReference>
<keyword evidence="5 6" id="KW-0472">Membrane</keyword>
<keyword evidence="8" id="KW-1185">Reference proteome</keyword>
<evidence type="ECO:0000313" key="8">
    <source>
        <dbReference type="Proteomes" id="UP000008460"/>
    </source>
</evidence>
<organism evidence="7 8">
    <name type="scientific">Cellulomonas fimi (strain ATCC 484 / DSM 20113 / JCM 1341 / CCUG 24087 / LMG 16345 / NBRC 15513 / NCIMB 8980 / NCTC 7547 / NRS-133)</name>
    <dbReference type="NCBI Taxonomy" id="590998"/>
    <lineage>
        <taxon>Bacteria</taxon>
        <taxon>Bacillati</taxon>
        <taxon>Actinomycetota</taxon>
        <taxon>Actinomycetes</taxon>
        <taxon>Micrococcales</taxon>
        <taxon>Cellulomonadaceae</taxon>
        <taxon>Cellulomonas</taxon>
    </lineage>
</organism>
<dbReference type="InterPro" id="IPR022781">
    <property type="entry name" value="Flagellar_biosynth_FliO"/>
</dbReference>
<keyword evidence="3 6" id="KW-0812">Transmembrane</keyword>
<proteinExistence type="predicted"/>
<protein>
    <submittedName>
        <fullName evidence="7">Flagellar biogenesis protein</fullName>
    </submittedName>
</protein>
<dbReference type="KEGG" id="cfi:Celf_0689"/>
<accession>F4GYW0</accession>
<sequence>MDSVMLLLRVVLSLACVVGLVWWVGRRWGAGRAAGGGRSREPQLQVVGRQSVGRHAGVAVVAVGSRRLLVGYGEQQVTFLTELAPVVEVQQPAPAAPAKPAPVVRPVVETPRPRPAADDAGALPVQTLPPLGAVKHGPLHGSVLDPGTWKQAVRSLQDRTVRR</sequence>
<dbReference type="AlphaFoldDB" id="F4GYW0"/>
<dbReference type="STRING" id="590998.Celf_0689"/>
<evidence type="ECO:0000256" key="2">
    <source>
        <dbReference type="ARBA" id="ARBA00022475"/>
    </source>
</evidence>
<evidence type="ECO:0000256" key="5">
    <source>
        <dbReference type="ARBA" id="ARBA00023136"/>
    </source>
</evidence>
<comment type="subcellular location">
    <subcellularLocation>
        <location evidence="1">Cell membrane</location>
    </subcellularLocation>
</comment>
<evidence type="ECO:0000256" key="6">
    <source>
        <dbReference type="SAM" id="Phobius"/>
    </source>
</evidence>
<dbReference type="eggNOG" id="COG3190">
    <property type="taxonomic scope" value="Bacteria"/>
</dbReference>
<keyword evidence="7" id="KW-0966">Cell projection</keyword>
<keyword evidence="7" id="KW-0969">Cilium</keyword>
<evidence type="ECO:0000313" key="7">
    <source>
        <dbReference type="EMBL" id="AEE44829.1"/>
    </source>
</evidence>
<dbReference type="GO" id="GO:0016020">
    <property type="term" value="C:membrane"/>
    <property type="evidence" value="ECO:0007669"/>
    <property type="project" value="InterPro"/>
</dbReference>
<keyword evidence="7" id="KW-0282">Flagellum</keyword>
<feature type="transmembrane region" description="Helical" evidence="6">
    <location>
        <begin position="6"/>
        <end position="25"/>
    </location>
</feature>
<dbReference type="GO" id="GO:0044781">
    <property type="term" value="P:bacterial-type flagellum organization"/>
    <property type="evidence" value="ECO:0007669"/>
    <property type="project" value="InterPro"/>
</dbReference>
<evidence type="ECO:0000256" key="3">
    <source>
        <dbReference type="ARBA" id="ARBA00022692"/>
    </source>
</evidence>
<dbReference type="HOGENOM" id="CLU_131987_0_0_11"/>
<dbReference type="Proteomes" id="UP000008460">
    <property type="component" value="Chromosome"/>
</dbReference>
<keyword evidence="2" id="KW-1003">Cell membrane</keyword>
<gene>
    <name evidence="7" type="ordered locus">Celf_0689</name>
</gene>
<name>F4GYW0_CELFA</name>
<reference evidence="7 8" key="1">
    <citation type="submission" date="2011-04" db="EMBL/GenBank/DDBJ databases">
        <title>Complete sequence of Cellulomonas fimi ATCC 484.</title>
        <authorList>
            <consortium name="US DOE Joint Genome Institute"/>
            <person name="Lucas S."/>
            <person name="Han J."/>
            <person name="Lapidus A."/>
            <person name="Cheng J.-F."/>
            <person name="Goodwin L."/>
            <person name="Pitluck S."/>
            <person name="Peters L."/>
            <person name="Chertkov O."/>
            <person name="Detter J.C."/>
            <person name="Han C."/>
            <person name="Tapia R."/>
            <person name="Land M."/>
            <person name="Hauser L."/>
            <person name="Kyrpides N."/>
            <person name="Ivanova N."/>
            <person name="Ovchinnikova G."/>
            <person name="Pagani I."/>
            <person name="Mead D."/>
            <person name="Brumm P."/>
            <person name="Woyke T."/>
        </authorList>
    </citation>
    <scope>NUCLEOTIDE SEQUENCE [LARGE SCALE GENOMIC DNA]</scope>
    <source>
        <strain evidence="8">ATCC 484 / DSM 20113 / JCM 1341 / NBRC 15513 / NCIMB 8980 / NCTC 7547</strain>
    </source>
</reference>
<evidence type="ECO:0000256" key="4">
    <source>
        <dbReference type="ARBA" id="ARBA00022989"/>
    </source>
</evidence>
<evidence type="ECO:0000256" key="1">
    <source>
        <dbReference type="ARBA" id="ARBA00004236"/>
    </source>
</evidence>
<dbReference type="EMBL" id="CP002666">
    <property type="protein sequence ID" value="AEE44829.1"/>
    <property type="molecule type" value="Genomic_DNA"/>
</dbReference>
<dbReference type="Pfam" id="PF04347">
    <property type="entry name" value="FliO"/>
    <property type="match status" value="1"/>
</dbReference>